<dbReference type="EMBL" id="AYZJ01000085">
    <property type="protein sequence ID" value="KRN18652.1"/>
    <property type="molecule type" value="Genomic_DNA"/>
</dbReference>
<dbReference type="STRING" id="1423730.FC75_GL000592"/>
<evidence type="ECO:0000259" key="1">
    <source>
        <dbReference type="Pfam" id="PF01521"/>
    </source>
</evidence>
<gene>
    <name evidence="2" type="ORF">FC75_GL000592</name>
</gene>
<comment type="caution">
    <text evidence="2">The sequence shown here is derived from an EMBL/GenBank/DDBJ whole genome shotgun (WGS) entry which is preliminary data.</text>
</comment>
<organism evidence="2 3">
    <name type="scientific">Lacticaseibacillus camelliae DSM 22697 = JCM 13995</name>
    <dbReference type="NCBI Taxonomy" id="1423730"/>
    <lineage>
        <taxon>Bacteria</taxon>
        <taxon>Bacillati</taxon>
        <taxon>Bacillota</taxon>
        <taxon>Bacilli</taxon>
        <taxon>Lactobacillales</taxon>
        <taxon>Lactobacillaceae</taxon>
        <taxon>Lacticaseibacillus</taxon>
    </lineage>
</organism>
<keyword evidence="3" id="KW-1185">Reference proteome</keyword>
<dbReference type="Proteomes" id="UP000050865">
    <property type="component" value="Unassembled WGS sequence"/>
</dbReference>
<dbReference type="AlphaFoldDB" id="A0A0R2F1J7"/>
<protein>
    <recommendedName>
        <fullName evidence="1">Core domain-containing protein</fullName>
    </recommendedName>
</protein>
<dbReference type="PATRIC" id="fig|1423730.4.peg.616"/>
<proteinExistence type="predicted"/>
<dbReference type="InterPro" id="IPR000361">
    <property type="entry name" value="ATAP_core_dom"/>
</dbReference>
<sequence length="123" mass="13596">MEVNQMELTFDDAAVAKIQPHLGPDKKLLLTFEDGVGQYSQHAMIHMMIQFTLNVVAQTAPTDGYNVVVDSNLGPILIKDYSAEDLDEHLTVHLNKTLNTMQLSGDGGVIDSDMGFLDFTEKK</sequence>
<evidence type="ECO:0000313" key="3">
    <source>
        <dbReference type="Proteomes" id="UP000050865"/>
    </source>
</evidence>
<dbReference type="Pfam" id="PF01521">
    <property type="entry name" value="Fe-S_biosyn"/>
    <property type="match status" value="1"/>
</dbReference>
<dbReference type="InterPro" id="IPR035903">
    <property type="entry name" value="HesB-like_dom_sf"/>
</dbReference>
<evidence type="ECO:0000313" key="2">
    <source>
        <dbReference type="EMBL" id="KRN18652.1"/>
    </source>
</evidence>
<reference evidence="2 3" key="1">
    <citation type="journal article" date="2015" name="Genome Announc.">
        <title>Expanding the biotechnology potential of lactobacilli through comparative genomics of 213 strains and associated genera.</title>
        <authorList>
            <person name="Sun Z."/>
            <person name="Harris H.M."/>
            <person name="McCann A."/>
            <person name="Guo C."/>
            <person name="Argimon S."/>
            <person name="Zhang W."/>
            <person name="Yang X."/>
            <person name="Jeffery I.B."/>
            <person name="Cooney J.C."/>
            <person name="Kagawa T.F."/>
            <person name="Liu W."/>
            <person name="Song Y."/>
            <person name="Salvetti E."/>
            <person name="Wrobel A."/>
            <person name="Rasinkangas P."/>
            <person name="Parkhill J."/>
            <person name="Rea M.C."/>
            <person name="O'Sullivan O."/>
            <person name="Ritari J."/>
            <person name="Douillard F.P."/>
            <person name="Paul Ross R."/>
            <person name="Yang R."/>
            <person name="Briner A.E."/>
            <person name="Felis G.E."/>
            <person name="de Vos W.M."/>
            <person name="Barrangou R."/>
            <person name="Klaenhammer T.R."/>
            <person name="Caufield P.W."/>
            <person name="Cui Y."/>
            <person name="Zhang H."/>
            <person name="O'Toole P.W."/>
        </authorList>
    </citation>
    <scope>NUCLEOTIDE SEQUENCE [LARGE SCALE GENOMIC DNA]</scope>
    <source>
        <strain evidence="2 3">DSM 22697</strain>
    </source>
</reference>
<dbReference type="SUPFAM" id="SSF89360">
    <property type="entry name" value="HesB-like domain"/>
    <property type="match status" value="1"/>
</dbReference>
<feature type="domain" description="Core" evidence="1">
    <location>
        <begin position="6"/>
        <end position="117"/>
    </location>
</feature>
<dbReference type="Gene3D" id="2.60.300.12">
    <property type="entry name" value="HesB-like domain"/>
    <property type="match status" value="1"/>
</dbReference>
<name>A0A0R2F1J7_9LACO</name>
<accession>A0A0R2F1J7</accession>